<comment type="caution">
    <text evidence="1">The sequence shown here is derived from an EMBL/GenBank/DDBJ whole genome shotgun (WGS) entry which is preliminary data.</text>
</comment>
<evidence type="ECO:0000313" key="1">
    <source>
        <dbReference type="EMBL" id="CAK8692760.1"/>
    </source>
</evidence>
<accession>A0ABP0GRA0</accession>
<dbReference type="EMBL" id="CAWYQH010000130">
    <property type="protein sequence ID" value="CAK8692760.1"/>
    <property type="molecule type" value="Genomic_DNA"/>
</dbReference>
<organism evidence="1 2">
    <name type="scientific">Clavelina lepadiformis</name>
    <name type="common">Light-bulb sea squirt</name>
    <name type="synonym">Ascidia lepadiformis</name>
    <dbReference type="NCBI Taxonomy" id="159417"/>
    <lineage>
        <taxon>Eukaryota</taxon>
        <taxon>Metazoa</taxon>
        <taxon>Chordata</taxon>
        <taxon>Tunicata</taxon>
        <taxon>Ascidiacea</taxon>
        <taxon>Aplousobranchia</taxon>
        <taxon>Clavelinidae</taxon>
        <taxon>Clavelina</taxon>
    </lineage>
</organism>
<sequence length="80" mass="9062">MDVTFAYGSALSCLSEANQQKYSAEFKKYLQKALEGEAAAEKEWKGYQYHLVPGFEPATAQFACNQWNPCKGTTWMRELA</sequence>
<gene>
    <name evidence="1" type="ORF">CVLEPA_LOCUS26004</name>
</gene>
<evidence type="ECO:0000313" key="2">
    <source>
        <dbReference type="Proteomes" id="UP001642483"/>
    </source>
</evidence>
<proteinExistence type="predicted"/>
<name>A0ABP0GRA0_CLALP</name>
<reference evidence="1 2" key="1">
    <citation type="submission" date="2024-02" db="EMBL/GenBank/DDBJ databases">
        <authorList>
            <person name="Daric V."/>
            <person name="Darras S."/>
        </authorList>
    </citation>
    <scope>NUCLEOTIDE SEQUENCE [LARGE SCALE GENOMIC DNA]</scope>
</reference>
<dbReference type="Proteomes" id="UP001642483">
    <property type="component" value="Unassembled WGS sequence"/>
</dbReference>
<protein>
    <submittedName>
        <fullName evidence="1">Uncharacterized protein</fullName>
    </submittedName>
</protein>
<keyword evidence="2" id="KW-1185">Reference proteome</keyword>